<sequence length="126" mass="14007">MSSTELVGPLPKVTFGGGPDREFPRLLPAVAYVPPTNTLDPRYVACTKHHVACDCREAEWAEYRAEHSYARREMQAAFDQILAGHQTWQWSDEGDTFTGCMCTGCQLARACHIWPTTIDSNSEATA</sequence>
<protein>
    <submittedName>
        <fullName evidence="1">Uncharacterized protein</fullName>
    </submittedName>
</protein>
<proteinExistence type="predicted"/>
<dbReference type="Proteomes" id="UP001589890">
    <property type="component" value="Unassembled WGS sequence"/>
</dbReference>
<accession>A0ABV6QNA7</accession>
<reference evidence="1 2" key="1">
    <citation type="submission" date="2024-09" db="EMBL/GenBank/DDBJ databases">
        <authorList>
            <person name="Sun Q."/>
            <person name="Mori K."/>
        </authorList>
    </citation>
    <scope>NUCLEOTIDE SEQUENCE [LARGE SCALE GENOMIC DNA]</scope>
    <source>
        <strain evidence="1 2">CGMCC 1.15906</strain>
    </source>
</reference>
<comment type="caution">
    <text evidence="1">The sequence shown here is derived from an EMBL/GenBank/DDBJ whole genome shotgun (WGS) entry which is preliminary data.</text>
</comment>
<gene>
    <name evidence="1" type="ORF">ACFFGN_18765</name>
</gene>
<dbReference type="EMBL" id="JBHLTC010000022">
    <property type="protein sequence ID" value="MFC0626127.1"/>
    <property type="molecule type" value="Genomic_DNA"/>
</dbReference>
<evidence type="ECO:0000313" key="2">
    <source>
        <dbReference type="Proteomes" id="UP001589890"/>
    </source>
</evidence>
<name>A0ABV6QNA7_9ACTN</name>
<keyword evidence="2" id="KW-1185">Reference proteome</keyword>
<dbReference type="RefSeq" id="WP_380049262.1">
    <property type="nucleotide sequence ID" value="NZ_JBHLTC010000022.1"/>
</dbReference>
<organism evidence="1 2">
    <name type="scientific">Kribbella deserti</name>
    <dbReference type="NCBI Taxonomy" id="1926257"/>
    <lineage>
        <taxon>Bacteria</taxon>
        <taxon>Bacillati</taxon>
        <taxon>Actinomycetota</taxon>
        <taxon>Actinomycetes</taxon>
        <taxon>Propionibacteriales</taxon>
        <taxon>Kribbellaceae</taxon>
        <taxon>Kribbella</taxon>
    </lineage>
</organism>
<evidence type="ECO:0000313" key="1">
    <source>
        <dbReference type="EMBL" id="MFC0626127.1"/>
    </source>
</evidence>